<dbReference type="EMBL" id="AQQW01000006">
    <property type="protein sequence ID" value="ETW12604.1"/>
    <property type="molecule type" value="Genomic_DNA"/>
</dbReference>
<dbReference type="STRING" id="1379903.ATO8_11319"/>
<dbReference type="PATRIC" id="fig|1317118.6.peg.2331"/>
<dbReference type="Pfam" id="PF08666">
    <property type="entry name" value="SAF"/>
    <property type="match status" value="1"/>
</dbReference>
<accession>W4HIR8</accession>
<dbReference type="NCBIfam" id="TIGR03177">
    <property type="entry name" value="pilus_cpaB"/>
    <property type="match status" value="1"/>
</dbReference>
<keyword evidence="3" id="KW-1185">Reference proteome</keyword>
<reference evidence="2 3" key="1">
    <citation type="journal article" date="2014" name="Antonie Van Leeuwenhoek">
        <title>Roseivivax atlanticus sp. nov., isolated from surface seawater of the Atlantic Ocean.</title>
        <authorList>
            <person name="Li G."/>
            <person name="Lai Q."/>
            <person name="Liu X."/>
            <person name="Sun F."/>
            <person name="Shao Z."/>
        </authorList>
    </citation>
    <scope>NUCLEOTIDE SEQUENCE [LARGE SCALE GENOMIC DNA]</scope>
    <source>
        <strain evidence="2 3">22II-s10s</strain>
    </source>
</reference>
<organism evidence="2 3">
    <name type="scientific">Roseivivax marinus</name>
    <dbReference type="NCBI Taxonomy" id="1379903"/>
    <lineage>
        <taxon>Bacteria</taxon>
        <taxon>Pseudomonadati</taxon>
        <taxon>Pseudomonadota</taxon>
        <taxon>Alphaproteobacteria</taxon>
        <taxon>Rhodobacterales</taxon>
        <taxon>Roseobacteraceae</taxon>
        <taxon>Roseivivax</taxon>
    </lineage>
</organism>
<dbReference type="RefSeq" id="WP_043844623.1">
    <property type="nucleotide sequence ID" value="NZ_AQQW01000006.1"/>
</dbReference>
<comment type="caution">
    <text evidence="2">The sequence shown here is derived from an EMBL/GenBank/DDBJ whole genome shotgun (WGS) entry which is preliminary data.</text>
</comment>
<dbReference type="eggNOG" id="COG3745">
    <property type="taxonomic scope" value="Bacteria"/>
</dbReference>
<dbReference type="InterPro" id="IPR017592">
    <property type="entry name" value="Pilus_assmbl_Flp-typ_CpaB"/>
</dbReference>
<dbReference type="Proteomes" id="UP000019063">
    <property type="component" value="Unassembled WGS sequence"/>
</dbReference>
<proteinExistence type="predicted"/>
<sequence length="265" mass="28410">MRIAALLTAVAGLAVAGGSVYLTRDLLEVRTEGPLDNSSTRAVIVASRDIQFGEPIDAQLLATIAWPVDHVPAGVFHAYDDLLEGPKGEPRRARRAISQGDPLRATTVSEFGEKVTIVQTLSPNTRAMAINVDAATSVGGFVTPGDRVDVVLTQGRNESLRAVTILQNIRVIGVDQDADELDDTPGVARTVTVEVTADQGQRLALAQRAGALSLSLRSLDDDAAQELDTVQLNDLLFDSMPVEVKDRRPVVRIRRATDLSETIVN</sequence>
<gene>
    <name evidence="2" type="ORF">ATO8_11319</name>
</gene>
<dbReference type="InterPro" id="IPR031571">
    <property type="entry name" value="RcpC_dom"/>
</dbReference>
<protein>
    <submittedName>
        <fullName evidence="2">CpaB pilus assembly protein</fullName>
    </submittedName>
</protein>
<dbReference type="SMART" id="SM00858">
    <property type="entry name" value="SAF"/>
    <property type="match status" value="1"/>
</dbReference>
<dbReference type="AlphaFoldDB" id="W4HIR8"/>
<evidence type="ECO:0000259" key="1">
    <source>
        <dbReference type="SMART" id="SM00858"/>
    </source>
</evidence>
<evidence type="ECO:0000313" key="2">
    <source>
        <dbReference type="EMBL" id="ETW12604.1"/>
    </source>
</evidence>
<evidence type="ECO:0000313" key="3">
    <source>
        <dbReference type="Proteomes" id="UP000019063"/>
    </source>
</evidence>
<dbReference type="CDD" id="cd11614">
    <property type="entry name" value="SAF_CpaB_FlgA_like"/>
    <property type="match status" value="1"/>
</dbReference>
<feature type="domain" description="SAF" evidence="1">
    <location>
        <begin position="41"/>
        <end position="109"/>
    </location>
</feature>
<dbReference type="InterPro" id="IPR013974">
    <property type="entry name" value="SAF"/>
</dbReference>
<dbReference type="Pfam" id="PF16976">
    <property type="entry name" value="RcpC"/>
    <property type="match status" value="1"/>
</dbReference>
<name>W4HIR8_9RHOB</name>